<accession>A0ABV7JAR5</accession>
<evidence type="ECO:0000313" key="2">
    <source>
        <dbReference type="Proteomes" id="UP001595533"/>
    </source>
</evidence>
<gene>
    <name evidence="1" type="ORF">ACFODZ_02940</name>
</gene>
<protein>
    <submittedName>
        <fullName evidence="1">Uncharacterized protein</fullName>
    </submittedName>
</protein>
<sequence length="127" mass="14565">MDTVEAITTLKHLGIRTRVIQGTPLHLHVMTDEEKHELRYGNLKTYKWVCFIEEINGSWQVSSPPILTPGPGPTCKTMSLADAVELTISLFQQRHKLHGHSTKQQYENAIESMKKWCDEKDYDGSIR</sequence>
<evidence type="ECO:0000313" key="1">
    <source>
        <dbReference type="EMBL" id="MFC3193191.1"/>
    </source>
</evidence>
<comment type="caution">
    <text evidence="1">The sequence shown here is derived from an EMBL/GenBank/DDBJ whole genome shotgun (WGS) entry which is preliminary data.</text>
</comment>
<reference evidence="2" key="1">
    <citation type="journal article" date="2019" name="Int. J. Syst. Evol. Microbiol.">
        <title>The Global Catalogue of Microorganisms (GCM) 10K type strain sequencing project: providing services to taxonomists for standard genome sequencing and annotation.</title>
        <authorList>
            <consortium name="The Broad Institute Genomics Platform"/>
            <consortium name="The Broad Institute Genome Sequencing Center for Infectious Disease"/>
            <person name="Wu L."/>
            <person name="Ma J."/>
        </authorList>
    </citation>
    <scope>NUCLEOTIDE SEQUENCE [LARGE SCALE GENOMIC DNA]</scope>
    <source>
        <strain evidence="2">KCTC 42953</strain>
    </source>
</reference>
<dbReference type="EMBL" id="JBHRTS010000002">
    <property type="protein sequence ID" value="MFC3193191.1"/>
    <property type="molecule type" value="Genomic_DNA"/>
</dbReference>
<organism evidence="1 2">
    <name type="scientific">Marinicella sediminis</name>
    <dbReference type="NCBI Taxonomy" id="1792834"/>
    <lineage>
        <taxon>Bacteria</taxon>
        <taxon>Pseudomonadati</taxon>
        <taxon>Pseudomonadota</taxon>
        <taxon>Gammaproteobacteria</taxon>
        <taxon>Lysobacterales</taxon>
        <taxon>Marinicellaceae</taxon>
        <taxon>Marinicella</taxon>
    </lineage>
</organism>
<dbReference type="Proteomes" id="UP001595533">
    <property type="component" value="Unassembled WGS sequence"/>
</dbReference>
<proteinExistence type="predicted"/>
<dbReference type="RefSeq" id="WP_157892651.1">
    <property type="nucleotide sequence ID" value="NZ_JBHRTS010000002.1"/>
</dbReference>
<name>A0ABV7JAR5_9GAMM</name>
<keyword evidence="2" id="KW-1185">Reference proteome</keyword>